<evidence type="ECO:0000313" key="3">
    <source>
        <dbReference type="Proteomes" id="UP000245533"/>
    </source>
</evidence>
<organism evidence="2 3">
    <name type="scientific">Rhodohalobacter mucosus</name>
    <dbReference type="NCBI Taxonomy" id="2079485"/>
    <lineage>
        <taxon>Bacteria</taxon>
        <taxon>Pseudomonadati</taxon>
        <taxon>Balneolota</taxon>
        <taxon>Balneolia</taxon>
        <taxon>Balneolales</taxon>
        <taxon>Balneolaceae</taxon>
        <taxon>Rhodohalobacter</taxon>
    </lineage>
</organism>
<feature type="region of interest" description="Disordered" evidence="1">
    <location>
        <begin position="1"/>
        <end position="63"/>
    </location>
</feature>
<accession>A0A316TPI0</accession>
<keyword evidence="3" id="KW-1185">Reference proteome</keyword>
<gene>
    <name evidence="2" type="ORF">DDZ15_08270</name>
</gene>
<dbReference type="AlphaFoldDB" id="A0A316TPI0"/>
<feature type="compositionally biased region" description="Low complexity" evidence="1">
    <location>
        <begin position="48"/>
        <end position="63"/>
    </location>
</feature>
<reference evidence="2 3" key="1">
    <citation type="submission" date="2018-05" db="EMBL/GenBank/DDBJ databases">
        <title>Rhodohalobacter halophilus gen. nov., sp. nov., a moderately halophilic member of the family Balneolaceae.</title>
        <authorList>
            <person name="Liu Z.-W."/>
        </authorList>
    </citation>
    <scope>NUCLEOTIDE SEQUENCE [LARGE SCALE GENOMIC DNA]</scope>
    <source>
        <strain evidence="2 3">8A47</strain>
    </source>
</reference>
<name>A0A316TPI0_9BACT</name>
<dbReference type="Proteomes" id="UP000245533">
    <property type="component" value="Unassembled WGS sequence"/>
</dbReference>
<evidence type="ECO:0000313" key="2">
    <source>
        <dbReference type="EMBL" id="PWN06507.1"/>
    </source>
</evidence>
<dbReference type="EMBL" id="QGGB01000006">
    <property type="protein sequence ID" value="PWN06507.1"/>
    <property type="molecule type" value="Genomic_DNA"/>
</dbReference>
<protein>
    <submittedName>
        <fullName evidence="2">Uncharacterized protein</fullName>
    </submittedName>
</protein>
<sequence>MNGGTGELRNRGTEKRRNRETEEQRNGGTDEQRNGNTNNERRTANDEQLTTNNQQPTTNNQQTHFQFAFLIELTILKECSHEPKKIRHEKSNSILRHTVSALFLDSFCTGNPAFA</sequence>
<feature type="compositionally biased region" description="Basic and acidic residues" evidence="1">
    <location>
        <begin position="8"/>
        <end position="45"/>
    </location>
</feature>
<proteinExistence type="predicted"/>
<comment type="caution">
    <text evidence="2">The sequence shown here is derived from an EMBL/GenBank/DDBJ whole genome shotgun (WGS) entry which is preliminary data.</text>
</comment>
<evidence type="ECO:0000256" key="1">
    <source>
        <dbReference type="SAM" id="MobiDB-lite"/>
    </source>
</evidence>